<accession>A0A2D3V8D3</accession>
<proteinExistence type="predicted"/>
<evidence type="ECO:0000256" key="1">
    <source>
        <dbReference type="SAM" id="MobiDB-lite"/>
    </source>
</evidence>
<evidence type="ECO:0000313" key="4">
    <source>
        <dbReference type="Proteomes" id="UP000225277"/>
    </source>
</evidence>
<dbReference type="Pfam" id="PF24086">
    <property type="entry name" value="DUF7371"/>
    <property type="match status" value="1"/>
</dbReference>
<sequence length="213" mass="23421">MDFDDLPTFHSDRAGKRNDRRQSNGTFNNGSDITRQPPLSLRPYHHLTFSNGFVYAPVPVAPFTPISQPNVAAFLADGTSMRTGGRPDGTGEISDGPTPDDVSAFWFDAFGGFLGCDNAGPDDCTMEVTGLHWDPIANDEAPAFTQKYSLPPCPAYRNCALTLITFPSTARRLSGLEVRAVRNGEPRRFFMDDMHMAWSNKTCDAGLLRQQAQ</sequence>
<feature type="compositionally biased region" description="Basic and acidic residues" evidence="1">
    <location>
        <begin position="10"/>
        <end position="22"/>
    </location>
</feature>
<dbReference type="RefSeq" id="XP_023632419.1">
    <property type="nucleotide sequence ID" value="XM_023776651.1"/>
</dbReference>
<dbReference type="EMBL" id="FJUY01000030">
    <property type="protein sequence ID" value="CZT25761.1"/>
    <property type="molecule type" value="Genomic_DNA"/>
</dbReference>
<dbReference type="OrthoDB" id="5385013at2759"/>
<organism evidence="3 4">
    <name type="scientific">Ramularia collo-cygni</name>
    <dbReference type="NCBI Taxonomy" id="112498"/>
    <lineage>
        <taxon>Eukaryota</taxon>
        <taxon>Fungi</taxon>
        <taxon>Dikarya</taxon>
        <taxon>Ascomycota</taxon>
        <taxon>Pezizomycotina</taxon>
        <taxon>Dothideomycetes</taxon>
        <taxon>Dothideomycetidae</taxon>
        <taxon>Mycosphaerellales</taxon>
        <taxon>Mycosphaerellaceae</taxon>
        <taxon>Ramularia</taxon>
    </lineage>
</organism>
<feature type="domain" description="DUF7371" evidence="2">
    <location>
        <begin position="1"/>
        <end position="209"/>
    </location>
</feature>
<keyword evidence="4" id="KW-1185">Reference proteome</keyword>
<evidence type="ECO:0000313" key="3">
    <source>
        <dbReference type="EMBL" id="CZT25761.1"/>
    </source>
</evidence>
<dbReference type="Proteomes" id="UP000225277">
    <property type="component" value="Unassembled WGS sequence"/>
</dbReference>
<gene>
    <name evidence="3" type="ORF">RCC_11430</name>
</gene>
<dbReference type="AlphaFoldDB" id="A0A2D3V8D3"/>
<evidence type="ECO:0000259" key="2">
    <source>
        <dbReference type="Pfam" id="PF24086"/>
    </source>
</evidence>
<name>A0A2D3V8D3_9PEZI</name>
<feature type="region of interest" description="Disordered" evidence="1">
    <location>
        <begin position="1"/>
        <end position="38"/>
    </location>
</feature>
<protein>
    <recommendedName>
        <fullName evidence="2">DUF7371 domain-containing protein</fullName>
    </recommendedName>
</protein>
<reference evidence="3 4" key="1">
    <citation type="submission" date="2016-03" db="EMBL/GenBank/DDBJ databases">
        <authorList>
            <person name="Ploux O."/>
        </authorList>
    </citation>
    <scope>NUCLEOTIDE SEQUENCE [LARGE SCALE GENOMIC DNA]</scope>
    <source>
        <strain evidence="3 4">URUG2</strain>
    </source>
</reference>
<dbReference type="GeneID" id="35606448"/>
<feature type="compositionally biased region" description="Polar residues" evidence="1">
    <location>
        <begin position="23"/>
        <end position="34"/>
    </location>
</feature>
<dbReference type="InterPro" id="IPR055795">
    <property type="entry name" value="DUF7371"/>
</dbReference>
<dbReference type="STRING" id="112498.A0A2D3V8D3"/>